<dbReference type="Proteomes" id="UP000183994">
    <property type="component" value="Unassembled WGS sequence"/>
</dbReference>
<evidence type="ECO:0000256" key="2">
    <source>
        <dbReference type="ARBA" id="ARBA00009190"/>
    </source>
</evidence>
<organism evidence="7 8">
    <name type="scientific">Desulfatibacillum alkenivorans DSM 16219</name>
    <dbReference type="NCBI Taxonomy" id="1121393"/>
    <lineage>
        <taxon>Bacteria</taxon>
        <taxon>Pseudomonadati</taxon>
        <taxon>Thermodesulfobacteriota</taxon>
        <taxon>Desulfobacteria</taxon>
        <taxon>Desulfobacterales</taxon>
        <taxon>Desulfatibacillaceae</taxon>
        <taxon>Desulfatibacillum</taxon>
    </lineage>
</organism>
<accession>A0A1M6SEK5</accession>
<feature type="transmembrane region" description="Helical" evidence="6">
    <location>
        <begin position="70"/>
        <end position="89"/>
    </location>
</feature>
<evidence type="ECO:0000256" key="6">
    <source>
        <dbReference type="RuleBase" id="RU365102"/>
    </source>
</evidence>
<dbReference type="AlphaFoldDB" id="A0A1M6SEK5"/>
<comment type="similarity">
    <text evidence="2 6">Belongs to the GDT1 family.</text>
</comment>
<dbReference type="STRING" id="1121393.SAMN02745216_03442"/>
<evidence type="ECO:0000256" key="1">
    <source>
        <dbReference type="ARBA" id="ARBA00004141"/>
    </source>
</evidence>
<comment type="subcellular location">
    <subcellularLocation>
        <location evidence="1 6">Membrane</location>
        <topology evidence="1 6">Multi-pass membrane protein</topology>
    </subcellularLocation>
</comment>
<keyword evidence="3 6" id="KW-0812">Transmembrane</keyword>
<keyword evidence="4 6" id="KW-1133">Transmembrane helix</keyword>
<sequence length="92" mass="9812">MFDIKILFSTFIMVFLAELGDKTQLATMGFAAESKSMVSVFIGSALALCLSSALAVLAGAWIAKHVSQDAIRMTAGGLFVFLGLWMLVFSGK</sequence>
<protein>
    <recommendedName>
        <fullName evidence="6">GDT1 family protein</fullName>
    </recommendedName>
</protein>
<reference evidence="8" key="1">
    <citation type="submission" date="2016-11" db="EMBL/GenBank/DDBJ databases">
        <authorList>
            <person name="Varghese N."/>
            <person name="Submissions S."/>
        </authorList>
    </citation>
    <scope>NUCLEOTIDE SEQUENCE [LARGE SCALE GENOMIC DNA]</scope>
    <source>
        <strain evidence="8">DSM 16219</strain>
    </source>
</reference>
<keyword evidence="5 6" id="KW-0472">Membrane</keyword>
<dbReference type="PANTHER" id="PTHR12608">
    <property type="entry name" value="TRANSMEMBRANE PROTEIN HTP-1 RELATED"/>
    <property type="match status" value="1"/>
</dbReference>
<keyword evidence="8" id="KW-1185">Reference proteome</keyword>
<gene>
    <name evidence="7" type="ORF">SAMN02745216_03442</name>
</gene>
<dbReference type="EMBL" id="FQZU01000024">
    <property type="protein sequence ID" value="SHK43161.1"/>
    <property type="molecule type" value="Genomic_DNA"/>
</dbReference>
<dbReference type="RefSeq" id="WP_073477489.1">
    <property type="nucleotide sequence ID" value="NZ_FQZU01000024.1"/>
</dbReference>
<evidence type="ECO:0000256" key="5">
    <source>
        <dbReference type="ARBA" id="ARBA00023136"/>
    </source>
</evidence>
<evidence type="ECO:0000256" key="4">
    <source>
        <dbReference type="ARBA" id="ARBA00022989"/>
    </source>
</evidence>
<dbReference type="PANTHER" id="PTHR12608:SF1">
    <property type="entry name" value="TRANSMEMBRANE PROTEIN 165"/>
    <property type="match status" value="1"/>
</dbReference>
<evidence type="ECO:0000256" key="3">
    <source>
        <dbReference type="ARBA" id="ARBA00022692"/>
    </source>
</evidence>
<dbReference type="GO" id="GO:0046873">
    <property type="term" value="F:metal ion transmembrane transporter activity"/>
    <property type="evidence" value="ECO:0007669"/>
    <property type="project" value="InterPro"/>
</dbReference>
<evidence type="ECO:0000313" key="7">
    <source>
        <dbReference type="EMBL" id="SHK43161.1"/>
    </source>
</evidence>
<dbReference type="OrthoDB" id="9801356at2"/>
<dbReference type="InterPro" id="IPR001727">
    <property type="entry name" value="GDT1-like"/>
</dbReference>
<dbReference type="GO" id="GO:0016020">
    <property type="term" value="C:membrane"/>
    <property type="evidence" value="ECO:0007669"/>
    <property type="project" value="UniProtKB-SubCell"/>
</dbReference>
<name>A0A1M6SEK5_9BACT</name>
<comment type="caution">
    <text evidence="6">Lacks conserved residue(s) required for the propagation of feature annotation.</text>
</comment>
<feature type="transmembrane region" description="Helical" evidence="6">
    <location>
        <begin position="36"/>
        <end position="63"/>
    </location>
</feature>
<evidence type="ECO:0000313" key="8">
    <source>
        <dbReference type="Proteomes" id="UP000183994"/>
    </source>
</evidence>
<dbReference type="Pfam" id="PF01169">
    <property type="entry name" value="GDT1"/>
    <property type="match status" value="1"/>
</dbReference>
<proteinExistence type="inferred from homology"/>